<dbReference type="EMBL" id="VUAZ01000105">
    <property type="protein sequence ID" value="MPR03781.1"/>
    <property type="molecule type" value="Genomic_DNA"/>
</dbReference>
<dbReference type="Proteomes" id="UP000326112">
    <property type="component" value="Unassembled WGS sequence"/>
</dbReference>
<evidence type="ECO:0008006" key="3">
    <source>
        <dbReference type="Google" id="ProtNLM"/>
    </source>
</evidence>
<evidence type="ECO:0000313" key="1">
    <source>
        <dbReference type="EMBL" id="MPR03781.1"/>
    </source>
</evidence>
<evidence type="ECO:0000313" key="2">
    <source>
        <dbReference type="Proteomes" id="UP000326112"/>
    </source>
</evidence>
<name>A0A5N7KQ88_9PSED</name>
<accession>A0A5N7KQ88</accession>
<dbReference type="RefSeq" id="WP_152747220.1">
    <property type="nucleotide sequence ID" value="NZ_VUAZ01000105.1"/>
</dbReference>
<reference evidence="1 2" key="1">
    <citation type="journal article" date="2020" name="Int. J. Syst. Evol. Microbiol.">
        <title>Pseudomonas kitaguniensis sp. nov., a pathogen causing bacterial rot of Welsh onion in Japan.</title>
        <authorList>
            <person name="Sawada H."/>
            <person name="Fujikawa T."/>
            <person name="Nishiwaki Y."/>
            <person name="Horita H."/>
        </authorList>
    </citation>
    <scope>NUCLEOTIDE SEQUENCE [LARGE SCALE GENOMIC DNA]</scope>
    <source>
        <strain evidence="1 2">MAFF 212408</strain>
    </source>
</reference>
<comment type="caution">
    <text evidence="1">The sequence shown here is derived from an EMBL/GenBank/DDBJ whole genome shotgun (WGS) entry which is preliminary data.</text>
</comment>
<gene>
    <name evidence="1" type="ORF">F0169_17915</name>
</gene>
<proteinExistence type="predicted"/>
<keyword evidence="2" id="KW-1185">Reference proteome</keyword>
<sequence length="139" mass="15427">MKLEIIVMPEDQGSIAHEYVGSRASEGPSPGKNPVVQARALQQPVQGTTIKLGTYFKVLGPTGQSSSDVEVSLRLYPNGKDPAWGGNYQWIDVPINTNPFGFSVTFNTPPGTYNLCYCYKLSNGKWSYWYRSGPYHFVN</sequence>
<organism evidence="1 2">
    <name type="scientific">Pseudomonas kitaguniensis</name>
    <dbReference type="NCBI Taxonomy" id="2607908"/>
    <lineage>
        <taxon>Bacteria</taxon>
        <taxon>Pseudomonadati</taxon>
        <taxon>Pseudomonadota</taxon>
        <taxon>Gammaproteobacteria</taxon>
        <taxon>Pseudomonadales</taxon>
        <taxon>Pseudomonadaceae</taxon>
        <taxon>Pseudomonas</taxon>
    </lineage>
</organism>
<protein>
    <recommendedName>
        <fullName evidence="3">DUF1842 domain-containing protein</fullName>
    </recommendedName>
</protein>
<reference evidence="1 2" key="2">
    <citation type="journal article" date="2023" name="Plant Pathol.">
        <title>Dismantling and reorganizing Pseudomonas marginalis sensu#lato.</title>
        <authorList>
            <person name="Sawada H."/>
            <person name="Fujikawa T."/>
            <person name="Satou M."/>
        </authorList>
    </citation>
    <scope>NUCLEOTIDE SEQUENCE [LARGE SCALE GENOMIC DNA]</scope>
    <source>
        <strain evidence="1 2">MAFF 212408</strain>
    </source>
</reference>